<gene>
    <name evidence="2" type="ORF">BCR41DRAFT_375506</name>
</gene>
<reference evidence="2 3" key="1">
    <citation type="submission" date="2016-07" db="EMBL/GenBank/DDBJ databases">
        <title>Pervasive Adenine N6-methylation of Active Genes in Fungi.</title>
        <authorList>
            <consortium name="DOE Joint Genome Institute"/>
            <person name="Mondo S.J."/>
            <person name="Dannebaum R.O."/>
            <person name="Kuo R.C."/>
            <person name="Labutti K."/>
            <person name="Haridas S."/>
            <person name="Kuo A."/>
            <person name="Salamov A."/>
            <person name="Ahrendt S.R."/>
            <person name="Lipzen A."/>
            <person name="Sullivan W."/>
            <person name="Andreopoulos W.B."/>
            <person name="Clum A."/>
            <person name="Lindquist E."/>
            <person name="Daum C."/>
            <person name="Ramamoorthy G.K."/>
            <person name="Gryganskyi A."/>
            <person name="Culley D."/>
            <person name="Magnuson J.K."/>
            <person name="James T.Y."/>
            <person name="O'Malley M.A."/>
            <person name="Stajich J.E."/>
            <person name="Spatafora J.W."/>
            <person name="Visel A."/>
            <person name="Grigoriev I.V."/>
        </authorList>
    </citation>
    <scope>NUCLEOTIDE SEQUENCE [LARGE SCALE GENOMIC DNA]</scope>
    <source>
        <strain evidence="2 3">NRRL 3116</strain>
    </source>
</reference>
<keyword evidence="3" id="KW-1185">Reference proteome</keyword>
<evidence type="ECO:0000256" key="1">
    <source>
        <dbReference type="SAM" id="MobiDB-lite"/>
    </source>
</evidence>
<organism evidence="2 3">
    <name type="scientific">Lobosporangium transversale</name>
    <dbReference type="NCBI Taxonomy" id="64571"/>
    <lineage>
        <taxon>Eukaryota</taxon>
        <taxon>Fungi</taxon>
        <taxon>Fungi incertae sedis</taxon>
        <taxon>Mucoromycota</taxon>
        <taxon>Mortierellomycotina</taxon>
        <taxon>Mortierellomycetes</taxon>
        <taxon>Mortierellales</taxon>
        <taxon>Mortierellaceae</taxon>
        <taxon>Lobosporangium</taxon>
    </lineage>
</organism>
<name>A0A1Y2G8G6_9FUNG</name>
<dbReference type="EMBL" id="MCFF01000069">
    <property type="protein sequence ID" value="ORY98423.1"/>
    <property type="molecule type" value="Genomic_DNA"/>
</dbReference>
<dbReference type="OrthoDB" id="2411938at2759"/>
<dbReference type="RefSeq" id="XP_021875794.1">
    <property type="nucleotide sequence ID" value="XM_022026958.1"/>
</dbReference>
<dbReference type="GeneID" id="33568801"/>
<feature type="compositionally biased region" description="Basic and acidic residues" evidence="1">
    <location>
        <begin position="43"/>
        <end position="64"/>
    </location>
</feature>
<dbReference type="InParanoid" id="A0A1Y2G8G6"/>
<dbReference type="Proteomes" id="UP000193648">
    <property type="component" value="Unassembled WGS sequence"/>
</dbReference>
<evidence type="ECO:0000313" key="2">
    <source>
        <dbReference type="EMBL" id="ORY98423.1"/>
    </source>
</evidence>
<feature type="region of interest" description="Disordered" evidence="1">
    <location>
        <begin position="1"/>
        <end position="96"/>
    </location>
</feature>
<accession>A0A1Y2G8G6</accession>
<dbReference type="AlphaFoldDB" id="A0A1Y2G8G6"/>
<evidence type="ECO:0000313" key="3">
    <source>
        <dbReference type="Proteomes" id="UP000193648"/>
    </source>
</evidence>
<protein>
    <submittedName>
        <fullName evidence="2">Uncharacterized protein</fullName>
    </submittedName>
</protein>
<comment type="caution">
    <text evidence="2">The sequence shown here is derived from an EMBL/GenBank/DDBJ whole genome shotgun (WGS) entry which is preliminary data.</text>
</comment>
<sequence length="384" mass="43987">MTPGSSKNEHKSPSGMDTHPVQPRFFIPKRAKPNRYRPVFPTAERELSPKKYDLTNCKQHDRPVPSHQRKPKVKKEKEKKEEKEEKVEQKKEKKKNQGRIVYADLTGIQKQVKEVTAKDRRLKRVHPTIALTLGTPKTCIMAKLESDSAPNPVAMPELAVMIPEPIQSFVEMLNELRVQAFWTCALWIDMLLTTAPTDLTQLLNKVLDSQKFIYGLGTLLYHGKVGSRADYVKNVKKYGQENVVKPSQLQAYEYFCTETGFEPLKTIYPRLTVGKSSQMVMRVVQAALRSHYRNAQFDSDKPAERSSIQFFFEQNATAEKYVDFPRSAFSPQSLYLTEDCLLSILWSNLDVREEIGRLLNLGVVSKKKNVVDAVLSEICQDHNK</sequence>
<feature type="compositionally biased region" description="Basic and acidic residues" evidence="1">
    <location>
        <begin position="75"/>
        <end position="91"/>
    </location>
</feature>
<proteinExistence type="predicted"/>